<keyword evidence="1" id="KW-0732">Signal</keyword>
<organism evidence="3 4">
    <name type="scientific">Kribbella antiqua</name>
    <dbReference type="NCBI Taxonomy" id="2512217"/>
    <lineage>
        <taxon>Bacteria</taxon>
        <taxon>Bacillati</taxon>
        <taxon>Actinomycetota</taxon>
        <taxon>Actinomycetes</taxon>
        <taxon>Propionibacteriales</taxon>
        <taxon>Kribbellaceae</taxon>
        <taxon>Kribbella</taxon>
    </lineage>
</organism>
<accession>A0A4R2J0Q5</accession>
<proteinExistence type="predicted"/>
<dbReference type="AlphaFoldDB" id="A0A4R2J0Q5"/>
<dbReference type="InterPro" id="IPR045394">
    <property type="entry name" value="Abhydrolase_dom"/>
</dbReference>
<evidence type="ECO:0000313" key="4">
    <source>
        <dbReference type="Proteomes" id="UP000295573"/>
    </source>
</evidence>
<keyword evidence="4" id="KW-1185">Reference proteome</keyword>
<feature type="signal peptide" evidence="1">
    <location>
        <begin position="1"/>
        <end position="25"/>
    </location>
</feature>
<reference evidence="3 4" key="1">
    <citation type="journal article" date="2015" name="Stand. Genomic Sci.">
        <title>Genomic Encyclopedia of Bacterial and Archaeal Type Strains, Phase III: the genomes of soil and plant-associated and newly described type strains.</title>
        <authorList>
            <person name="Whitman W.B."/>
            <person name="Woyke T."/>
            <person name="Klenk H.P."/>
            <person name="Zhou Y."/>
            <person name="Lilburn T.G."/>
            <person name="Beck B.J."/>
            <person name="De Vos P."/>
            <person name="Vandamme P."/>
            <person name="Eisen J.A."/>
            <person name="Garrity G."/>
            <person name="Hugenholtz P."/>
            <person name="Kyrpides N.C."/>
        </authorList>
    </citation>
    <scope>NUCLEOTIDE SEQUENCE [LARGE SCALE GENOMIC DNA]</scope>
    <source>
        <strain evidence="3 4">VKM Ac-2541</strain>
    </source>
</reference>
<dbReference type="SUPFAM" id="SSF53474">
    <property type="entry name" value="alpha/beta-Hydrolases"/>
    <property type="match status" value="1"/>
</dbReference>
<feature type="domain" description="Alpha/beta hydrolase" evidence="2">
    <location>
        <begin position="33"/>
        <end position="465"/>
    </location>
</feature>
<protein>
    <recommendedName>
        <fullName evidence="2">Alpha/beta hydrolase domain-containing protein</fullName>
    </recommendedName>
</protein>
<dbReference type="Proteomes" id="UP000295573">
    <property type="component" value="Unassembled WGS sequence"/>
</dbReference>
<gene>
    <name evidence="3" type="ORF">EV646_102450</name>
</gene>
<evidence type="ECO:0000259" key="2">
    <source>
        <dbReference type="Pfam" id="PF20091"/>
    </source>
</evidence>
<name>A0A4R2J0Q5_9ACTN</name>
<feature type="chain" id="PRO_5038472766" description="Alpha/beta hydrolase domain-containing protein" evidence="1">
    <location>
        <begin position="26"/>
        <end position="475"/>
    </location>
</feature>
<evidence type="ECO:0000256" key="1">
    <source>
        <dbReference type="SAM" id="SignalP"/>
    </source>
</evidence>
<comment type="caution">
    <text evidence="3">The sequence shown here is derived from an EMBL/GenBank/DDBJ whole genome shotgun (WGS) entry which is preliminary data.</text>
</comment>
<dbReference type="EMBL" id="SLWR01000002">
    <property type="protein sequence ID" value="TCO50376.1"/>
    <property type="molecule type" value="Genomic_DNA"/>
</dbReference>
<sequence length="475" mass="51524">MSRILKLICAVLLVGTALYVPSAAAHTPIPSLSGPLPVTGKSHPFNMSTVDLKAYGYVEEEYLVSGRANVYDYDASGQVVVVRAAVPYTNRILVRRPADRNEFSGTVVADINNMTNGWDLDRMWLTSHDEYLRRGDAYVAVTSAPNAVASLRKFDPARYGKLSWPDQRGCAGTALNSAATTEGGLVWDIFSQVGAALKSNKLLRGVEKVYATGYSQSGSYLIRYINAIHPRAKVYDGFLIAAAAGGPRPLNKCSAAIPADDPRNVIRPTAVPVIKMQTQTDFYMDGGASRRDDSDKPNDKYRLYEVPGSGHAHSYTSGFAPSPEDLARLGVIYNYYNCDGVGTTFPMHYLYNAAHVNLDRWARKNIAPPRADRIQVDAAGQTVLDQHGNAVGGVRTPWVDLPTATYYPTSTGANCALFGHMAPFSQSKLLELYPNHGAYSRAVISQVDKLVADRWLTRADGAATINEAAGAPVPK</sequence>
<dbReference type="Pfam" id="PF20091">
    <property type="entry name" value="Abhydrolase_10"/>
    <property type="match status" value="1"/>
</dbReference>
<evidence type="ECO:0000313" key="3">
    <source>
        <dbReference type="EMBL" id="TCO50376.1"/>
    </source>
</evidence>
<dbReference type="InterPro" id="IPR029058">
    <property type="entry name" value="AB_hydrolase_fold"/>
</dbReference>